<keyword evidence="3" id="KW-1185">Reference proteome</keyword>
<name>A0A9Q3E360_9BASI</name>
<comment type="caution">
    <text evidence="2">The sequence shown here is derived from an EMBL/GenBank/DDBJ whole genome shotgun (WGS) entry which is preliminary data.</text>
</comment>
<dbReference type="Proteomes" id="UP000765509">
    <property type="component" value="Unassembled WGS sequence"/>
</dbReference>
<organism evidence="2 3">
    <name type="scientific">Austropuccinia psidii MF-1</name>
    <dbReference type="NCBI Taxonomy" id="1389203"/>
    <lineage>
        <taxon>Eukaryota</taxon>
        <taxon>Fungi</taxon>
        <taxon>Dikarya</taxon>
        <taxon>Basidiomycota</taxon>
        <taxon>Pucciniomycotina</taxon>
        <taxon>Pucciniomycetes</taxon>
        <taxon>Pucciniales</taxon>
        <taxon>Sphaerophragmiaceae</taxon>
        <taxon>Austropuccinia</taxon>
    </lineage>
</organism>
<reference evidence="2" key="1">
    <citation type="submission" date="2021-03" db="EMBL/GenBank/DDBJ databases">
        <title>Draft genome sequence of rust myrtle Austropuccinia psidii MF-1, a brazilian biotype.</title>
        <authorList>
            <person name="Quecine M.C."/>
            <person name="Pachon D.M.R."/>
            <person name="Bonatelli M.L."/>
            <person name="Correr F.H."/>
            <person name="Franceschini L.M."/>
            <person name="Leite T.F."/>
            <person name="Margarido G.R.A."/>
            <person name="Almeida C.A."/>
            <person name="Ferrarezi J.A."/>
            <person name="Labate C.A."/>
        </authorList>
    </citation>
    <scope>NUCLEOTIDE SEQUENCE</scope>
    <source>
        <strain evidence="2">MF-1</strain>
    </source>
</reference>
<dbReference type="InterPro" id="IPR013103">
    <property type="entry name" value="RVT_2"/>
</dbReference>
<sequence>MNLEFDSLTNYNTGELVPYPKDGKVIGVMWRLAKKCNKYGEVYRYKARWVVLGNHQEHMLHYFNTWASVGHNENFRVMVSLVTNSNYIPYQFDITTAFLHGDMDNTVYVKQVKGYEVSGKESWVRKLNK</sequence>
<feature type="domain" description="Reverse transcriptase Ty1/copia-type" evidence="1">
    <location>
        <begin position="11"/>
        <end position="129"/>
    </location>
</feature>
<dbReference type="AlphaFoldDB" id="A0A9Q3E360"/>
<proteinExistence type="predicted"/>
<protein>
    <recommendedName>
        <fullName evidence="1">Reverse transcriptase Ty1/copia-type domain-containing protein</fullName>
    </recommendedName>
</protein>
<dbReference type="EMBL" id="AVOT02023022">
    <property type="protein sequence ID" value="MBW0512842.1"/>
    <property type="molecule type" value="Genomic_DNA"/>
</dbReference>
<dbReference type="Pfam" id="PF07727">
    <property type="entry name" value="RVT_2"/>
    <property type="match status" value="1"/>
</dbReference>
<evidence type="ECO:0000313" key="2">
    <source>
        <dbReference type="EMBL" id="MBW0512842.1"/>
    </source>
</evidence>
<gene>
    <name evidence="2" type="ORF">O181_052557</name>
</gene>
<evidence type="ECO:0000313" key="3">
    <source>
        <dbReference type="Proteomes" id="UP000765509"/>
    </source>
</evidence>
<dbReference type="OrthoDB" id="3059824at2759"/>
<accession>A0A9Q3E360</accession>
<evidence type="ECO:0000259" key="1">
    <source>
        <dbReference type="Pfam" id="PF07727"/>
    </source>
</evidence>